<name>A0AAV9XYD5_9CRYT</name>
<sequence length="618" mass="68336">MDSPSVKMKAPVSTILGKPGFIPGYHQPFKSGPGSFFPNKNQQIFVPVSGENTRFNGDLNAGVRSASGPSMSTPLNVFQSIGGVRAQQNNYMNIGKSLTSSMNPQMRPQRFSSYSHAFNPNVGSTFNNEFEYNTMINHINYHVNNPGKIMQLNRSIPQHKVPYPVQPQVILPHFVYQQGQNAAIRQPIQNHVGVGQNTFIGYTGENVMGTNIGPGNYNNLRNAQINQWKNQVVDQNSVRLNTFGNAQPQIMSMNSEFMKNEESKLGGNRFNITNTSSIDIGNKGLNSIGNLEVQEQKMEPITGGVTIKGFKPTVVTENQDKSLIIELGPNVSAYGVFDGHGPHGDVIANFVSEKFSLAIMQLFASVLGGSNINEVFPTRQQIKNFFIVLFNNMDLQLSELKYGISLWSGCTAALCVKISDEVHIAWVGDSRVVVFKFSRRFSDIPGDSDQDSTVSWWTTSDHVPNRPDELSRITDCGASITVYSTPWLNKSTTRIREHGIAMSRSFGDKAGSQFGVISKPDMASIKLSSDNRGDIDERWAIVVASDGVWDSISEEEVGNKLMEELIWKNNNEPGFKSKYRPTKDEVASLADSIASEAWKFRASVENYSDDTTIVISII</sequence>
<dbReference type="EMBL" id="JAWDEY010000012">
    <property type="protein sequence ID" value="KAK6589593.1"/>
    <property type="molecule type" value="Genomic_DNA"/>
</dbReference>
<dbReference type="InterPro" id="IPR036457">
    <property type="entry name" value="PPM-type-like_dom_sf"/>
</dbReference>
<dbReference type="InterPro" id="IPR001932">
    <property type="entry name" value="PPM-type_phosphatase-like_dom"/>
</dbReference>
<protein>
    <submittedName>
        <fullName evidence="2">PP2C phosphatase</fullName>
    </submittedName>
</protein>
<gene>
    <name evidence="2" type="ORF">RS030_203106</name>
</gene>
<dbReference type="GO" id="GO:0004722">
    <property type="term" value="F:protein serine/threonine phosphatase activity"/>
    <property type="evidence" value="ECO:0007669"/>
    <property type="project" value="InterPro"/>
</dbReference>
<organism evidence="2 3">
    <name type="scientific">Cryptosporidium xiaoi</name>
    <dbReference type="NCBI Taxonomy" id="659607"/>
    <lineage>
        <taxon>Eukaryota</taxon>
        <taxon>Sar</taxon>
        <taxon>Alveolata</taxon>
        <taxon>Apicomplexa</taxon>
        <taxon>Conoidasida</taxon>
        <taxon>Coccidia</taxon>
        <taxon>Eucoccidiorida</taxon>
        <taxon>Eimeriorina</taxon>
        <taxon>Cryptosporidiidae</taxon>
        <taxon>Cryptosporidium</taxon>
    </lineage>
</organism>
<proteinExistence type="predicted"/>
<dbReference type="PROSITE" id="PS51746">
    <property type="entry name" value="PPM_2"/>
    <property type="match status" value="1"/>
</dbReference>
<keyword evidence="3" id="KW-1185">Reference proteome</keyword>
<comment type="caution">
    <text evidence="2">The sequence shown here is derived from an EMBL/GenBank/DDBJ whole genome shotgun (WGS) entry which is preliminary data.</text>
</comment>
<evidence type="ECO:0000313" key="2">
    <source>
        <dbReference type="EMBL" id="KAK6589593.1"/>
    </source>
</evidence>
<reference evidence="2 3" key="1">
    <citation type="submission" date="2023-10" db="EMBL/GenBank/DDBJ databases">
        <title>Comparative genomics analysis reveals potential genetic determinants of host preference in Cryptosporidium xiaoi.</title>
        <authorList>
            <person name="Xiao L."/>
            <person name="Li J."/>
        </authorList>
    </citation>
    <scope>NUCLEOTIDE SEQUENCE [LARGE SCALE GENOMIC DNA]</scope>
    <source>
        <strain evidence="2 3">52996</strain>
    </source>
</reference>
<evidence type="ECO:0000313" key="3">
    <source>
        <dbReference type="Proteomes" id="UP001311799"/>
    </source>
</evidence>
<feature type="domain" description="PPM-type phosphatase" evidence="1">
    <location>
        <begin position="301"/>
        <end position="618"/>
    </location>
</feature>
<dbReference type="InterPro" id="IPR015655">
    <property type="entry name" value="PP2C"/>
</dbReference>
<dbReference type="AlphaFoldDB" id="A0AAV9XYD5"/>
<accession>A0AAV9XYD5</accession>
<dbReference type="Proteomes" id="UP001311799">
    <property type="component" value="Unassembled WGS sequence"/>
</dbReference>
<dbReference type="CDD" id="cd00143">
    <property type="entry name" value="PP2Cc"/>
    <property type="match status" value="1"/>
</dbReference>
<dbReference type="Gene3D" id="3.60.40.10">
    <property type="entry name" value="PPM-type phosphatase domain"/>
    <property type="match status" value="1"/>
</dbReference>
<dbReference type="SMART" id="SM00332">
    <property type="entry name" value="PP2Cc"/>
    <property type="match status" value="1"/>
</dbReference>
<dbReference type="PANTHER" id="PTHR47992">
    <property type="entry name" value="PROTEIN PHOSPHATASE"/>
    <property type="match status" value="1"/>
</dbReference>
<dbReference type="Pfam" id="PF00481">
    <property type="entry name" value="PP2C"/>
    <property type="match status" value="1"/>
</dbReference>
<dbReference type="SUPFAM" id="SSF81606">
    <property type="entry name" value="PP2C-like"/>
    <property type="match status" value="1"/>
</dbReference>
<evidence type="ECO:0000259" key="1">
    <source>
        <dbReference type="PROSITE" id="PS51746"/>
    </source>
</evidence>